<dbReference type="SUPFAM" id="SSF52540">
    <property type="entry name" value="P-loop containing nucleoside triphosphate hydrolases"/>
    <property type="match status" value="1"/>
</dbReference>
<accession>A0A448TTX8</accession>
<dbReference type="Pfam" id="PF00005">
    <property type="entry name" value="ABC_tran"/>
    <property type="match status" value="1"/>
</dbReference>
<keyword evidence="11" id="KW-1185">Reference proteome</keyword>
<evidence type="ECO:0000256" key="1">
    <source>
        <dbReference type="ARBA" id="ARBA00004417"/>
    </source>
</evidence>
<keyword evidence="8" id="KW-0472">Membrane</keyword>
<evidence type="ECO:0000256" key="8">
    <source>
        <dbReference type="ARBA" id="ARBA00023136"/>
    </source>
</evidence>
<evidence type="ECO:0000256" key="2">
    <source>
        <dbReference type="ARBA" id="ARBA00005417"/>
    </source>
</evidence>
<gene>
    <name evidence="10" type="primary">gsiA_2</name>
    <name evidence="10" type="ORF">NCTC12871_00900</name>
</gene>
<keyword evidence="5" id="KW-0997">Cell inner membrane</keyword>
<dbReference type="InterPro" id="IPR003593">
    <property type="entry name" value="AAA+_ATPase"/>
</dbReference>
<dbReference type="EC" id="3.6.3.-" evidence="10"/>
<comment type="subcellular location">
    <subcellularLocation>
        <location evidence="1">Cell inner membrane</location>
        <topology evidence="1">Peripheral membrane protein</topology>
    </subcellularLocation>
</comment>
<sequence>MALLDIRNLCVDVITPTGKVKMIDNVTFSLNEGELCGLVGESGSGKSIIAKIICNEIQDNWIIRADRFRFDDVELLKLPAEERRSIIGRKIALVSQAALSTLDPTRRLGKQIKQNIPNWTFKGRWWQYFGWKRRRTIELLHRVGIQDHRDVMRSYPEEITEGQRQKVLIAMAVANQPRLLVADEPTNALEAITKTQIFRLLDSMNKNLNTTVLLASNDINHLKEYCDHLIILYCGQNVESGTTEALLSTPHHPYTPAIMHAMPDFSQPIPTKSRLGTLRGTVPMIDELPIGCRLGPRCPFSQKQCIAKPALTYIRQQEYACHFPLNMRAMRCKAKEEPAPLVIQATENSD</sequence>
<dbReference type="GO" id="GO:0005524">
    <property type="term" value="F:ATP binding"/>
    <property type="evidence" value="ECO:0007669"/>
    <property type="project" value="UniProtKB-KW"/>
</dbReference>
<evidence type="ECO:0000256" key="3">
    <source>
        <dbReference type="ARBA" id="ARBA00022448"/>
    </source>
</evidence>
<dbReference type="NCBIfam" id="TIGR01727">
    <property type="entry name" value="oligo_HPY"/>
    <property type="match status" value="1"/>
</dbReference>
<comment type="similarity">
    <text evidence="2">Belongs to the ABC transporter superfamily.</text>
</comment>
<dbReference type="EMBL" id="LR134510">
    <property type="protein sequence ID" value="VEJ09447.1"/>
    <property type="molecule type" value="Genomic_DNA"/>
</dbReference>
<dbReference type="CDD" id="cd03257">
    <property type="entry name" value="ABC_NikE_OppD_transporters"/>
    <property type="match status" value="1"/>
</dbReference>
<evidence type="ECO:0000256" key="4">
    <source>
        <dbReference type="ARBA" id="ARBA00022475"/>
    </source>
</evidence>
<dbReference type="PROSITE" id="PS50893">
    <property type="entry name" value="ABC_TRANSPORTER_2"/>
    <property type="match status" value="1"/>
</dbReference>
<dbReference type="AlphaFoldDB" id="A0A448TTX8"/>
<proteinExistence type="inferred from homology"/>
<dbReference type="InterPro" id="IPR050388">
    <property type="entry name" value="ABC_Ni/Peptide_Import"/>
</dbReference>
<reference evidence="10 11" key="1">
    <citation type="submission" date="2018-12" db="EMBL/GenBank/DDBJ databases">
        <authorList>
            <consortium name="Pathogen Informatics"/>
        </authorList>
    </citation>
    <scope>NUCLEOTIDE SEQUENCE [LARGE SCALE GENOMIC DNA]</scope>
    <source>
        <strain evidence="10 11">NCTC12871</strain>
    </source>
</reference>
<evidence type="ECO:0000256" key="7">
    <source>
        <dbReference type="ARBA" id="ARBA00022840"/>
    </source>
</evidence>
<evidence type="ECO:0000313" key="11">
    <source>
        <dbReference type="Proteomes" id="UP000279799"/>
    </source>
</evidence>
<organism evidence="10 11">
    <name type="scientific">Actinobacillus delphinicola</name>
    <dbReference type="NCBI Taxonomy" id="51161"/>
    <lineage>
        <taxon>Bacteria</taxon>
        <taxon>Pseudomonadati</taxon>
        <taxon>Pseudomonadota</taxon>
        <taxon>Gammaproteobacteria</taxon>
        <taxon>Pasteurellales</taxon>
        <taxon>Pasteurellaceae</taxon>
        <taxon>Actinobacillus</taxon>
    </lineage>
</organism>
<dbReference type="GO" id="GO:0005886">
    <property type="term" value="C:plasma membrane"/>
    <property type="evidence" value="ECO:0007669"/>
    <property type="project" value="UniProtKB-SubCell"/>
</dbReference>
<dbReference type="KEGG" id="adp:NCTC12871_00900"/>
<keyword evidence="7" id="KW-0067">ATP-binding</keyword>
<dbReference type="SMART" id="SM00382">
    <property type="entry name" value="AAA"/>
    <property type="match status" value="1"/>
</dbReference>
<dbReference type="RefSeq" id="WP_126599389.1">
    <property type="nucleotide sequence ID" value="NZ_LR134510.1"/>
</dbReference>
<dbReference type="Gene3D" id="3.40.50.300">
    <property type="entry name" value="P-loop containing nucleotide triphosphate hydrolases"/>
    <property type="match status" value="1"/>
</dbReference>
<dbReference type="PANTHER" id="PTHR43297">
    <property type="entry name" value="OLIGOPEPTIDE TRANSPORT ATP-BINDING PROTEIN APPD"/>
    <property type="match status" value="1"/>
</dbReference>
<protein>
    <submittedName>
        <fullName evidence="10">Oligopeptide/dipeptide ABC transporter ATPase</fullName>
        <ecNumber evidence="10">3.6.3.-</ecNumber>
    </submittedName>
</protein>
<keyword evidence="4" id="KW-1003">Cell membrane</keyword>
<keyword evidence="10" id="KW-0378">Hydrolase</keyword>
<dbReference type="OrthoDB" id="9784450at2"/>
<dbReference type="InterPro" id="IPR013563">
    <property type="entry name" value="Oligopep_ABC_C"/>
</dbReference>
<keyword evidence="6" id="KW-0547">Nucleotide-binding</keyword>
<keyword evidence="3" id="KW-0813">Transport</keyword>
<dbReference type="InterPro" id="IPR003439">
    <property type="entry name" value="ABC_transporter-like_ATP-bd"/>
</dbReference>
<name>A0A448TTX8_9PAST</name>
<dbReference type="GO" id="GO:0015833">
    <property type="term" value="P:peptide transport"/>
    <property type="evidence" value="ECO:0007669"/>
    <property type="project" value="InterPro"/>
</dbReference>
<dbReference type="GO" id="GO:0016887">
    <property type="term" value="F:ATP hydrolysis activity"/>
    <property type="evidence" value="ECO:0007669"/>
    <property type="project" value="InterPro"/>
</dbReference>
<dbReference type="PANTHER" id="PTHR43297:SF4">
    <property type="entry name" value="PUTRESCINE EXPORT SYSTEM ATP-BINDING PROTEIN SAPD"/>
    <property type="match status" value="1"/>
</dbReference>
<feature type="domain" description="ABC transporter" evidence="9">
    <location>
        <begin position="4"/>
        <end position="259"/>
    </location>
</feature>
<evidence type="ECO:0000313" key="10">
    <source>
        <dbReference type="EMBL" id="VEJ09447.1"/>
    </source>
</evidence>
<dbReference type="InterPro" id="IPR027417">
    <property type="entry name" value="P-loop_NTPase"/>
</dbReference>
<dbReference type="Proteomes" id="UP000279799">
    <property type="component" value="Chromosome"/>
</dbReference>
<evidence type="ECO:0000256" key="6">
    <source>
        <dbReference type="ARBA" id="ARBA00022741"/>
    </source>
</evidence>
<evidence type="ECO:0000256" key="5">
    <source>
        <dbReference type="ARBA" id="ARBA00022519"/>
    </source>
</evidence>
<dbReference type="Pfam" id="PF08352">
    <property type="entry name" value="oligo_HPY"/>
    <property type="match status" value="1"/>
</dbReference>
<evidence type="ECO:0000259" key="9">
    <source>
        <dbReference type="PROSITE" id="PS50893"/>
    </source>
</evidence>